<sequence>FFFYSQWSDALKREEKLAQEKLLFQYETLKSQVNPHFLFNSLNTLSSLVHNNPSLSEEFIRKLSNIYGYILENQEKDLVSLTDEVQFVREYFSLQKIRDEEKIELKVELTETEDLLIPPVSLQLLIENALKHNAATRKNPLIVTIHNEGLDKLVVRNNLQPKSQLGSSSKTGLKNLNERCRLILKREIEIIQTETEFAVKIPAKIQKNEGSNY</sequence>
<dbReference type="AlphaFoldDB" id="A0A831LHI3"/>
<feature type="domain" description="Signal transduction histidine kinase internal region" evidence="1">
    <location>
        <begin position="25"/>
        <end position="102"/>
    </location>
</feature>
<dbReference type="Pfam" id="PF06580">
    <property type="entry name" value="His_kinase"/>
    <property type="match status" value="1"/>
</dbReference>
<dbReference type="PANTHER" id="PTHR34220:SF7">
    <property type="entry name" value="SENSOR HISTIDINE KINASE YPDA"/>
    <property type="match status" value="1"/>
</dbReference>
<dbReference type="InterPro" id="IPR036890">
    <property type="entry name" value="HATPase_C_sf"/>
</dbReference>
<dbReference type="PANTHER" id="PTHR34220">
    <property type="entry name" value="SENSOR HISTIDINE KINASE YPDA"/>
    <property type="match status" value="1"/>
</dbReference>
<dbReference type="InterPro" id="IPR050640">
    <property type="entry name" value="Bact_2-comp_sensor_kinase"/>
</dbReference>
<organism evidence="2">
    <name type="scientific">Mariniphaga anaerophila</name>
    <dbReference type="NCBI Taxonomy" id="1484053"/>
    <lineage>
        <taxon>Bacteria</taxon>
        <taxon>Pseudomonadati</taxon>
        <taxon>Bacteroidota</taxon>
        <taxon>Bacteroidia</taxon>
        <taxon>Marinilabiliales</taxon>
        <taxon>Prolixibacteraceae</taxon>
        <taxon>Mariniphaga</taxon>
    </lineage>
</organism>
<evidence type="ECO:0000259" key="1">
    <source>
        <dbReference type="Pfam" id="PF06580"/>
    </source>
</evidence>
<reference evidence="2" key="1">
    <citation type="journal article" date="2020" name="mSystems">
        <title>Genome- and Community-Level Interaction Insights into Carbon Utilization and Element Cycling Functions of Hydrothermarchaeota in Hydrothermal Sediment.</title>
        <authorList>
            <person name="Zhou Z."/>
            <person name="Liu Y."/>
            <person name="Xu W."/>
            <person name="Pan J."/>
            <person name="Luo Z.H."/>
            <person name="Li M."/>
        </authorList>
    </citation>
    <scope>NUCLEOTIDE SEQUENCE [LARGE SCALE GENOMIC DNA]</scope>
    <source>
        <strain evidence="2">SpSt-1217</strain>
    </source>
</reference>
<evidence type="ECO:0000313" key="2">
    <source>
        <dbReference type="EMBL" id="HDR51657.1"/>
    </source>
</evidence>
<keyword evidence="2" id="KW-0808">Transferase</keyword>
<dbReference type="GO" id="GO:0016020">
    <property type="term" value="C:membrane"/>
    <property type="evidence" value="ECO:0007669"/>
    <property type="project" value="InterPro"/>
</dbReference>
<proteinExistence type="predicted"/>
<dbReference type="Proteomes" id="UP000886047">
    <property type="component" value="Unassembled WGS sequence"/>
</dbReference>
<protein>
    <submittedName>
        <fullName evidence="2">Histidine kinase</fullName>
    </submittedName>
</protein>
<dbReference type="GO" id="GO:0000155">
    <property type="term" value="F:phosphorelay sensor kinase activity"/>
    <property type="evidence" value="ECO:0007669"/>
    <property type="project" value="InterPro"/>
</dbReference>
<feature type="non-terminal residue" evidence="2">
    <location>
        <position position="1"/>
    </location>
</feature>
<dbReference type="Gene3D" id="3.30.565.10">
    <property type="entry name" value="Histidine kinase-like ATPase, C-terminal domain"/>
    <property type="match status" value="1"/>
</dbReference>
<dbReference type="EMBL" id="DSDK01000468">
    <property type="protein sequence ID" value="HDR51657.1"/>
    <property type="molecule type" value="Genomic_DNA"/>
</dbReference>
<gene>
    <name evidence="2" type="ORF">ENN90_08580</name>
</gene>
<comment type="caution">
    <text evidence="2">The sequence shown here is derived from an EMBL/GenBank/DDBJ whole genome shotgun (WGS) entry which is preliminary data.</text>
</comment>
<name>A0A831LHI3_9BACT</name>
<accession>A0A831LHI3</accession>
<dbReference type="InterPro" id="IPR010559">
    <property type="entry name" value="Sig_transdc_His_kin_internal"/>
</dbReference>
<keyword evidence="2" id="KW-0418">Kinase</keyword>